<dbReference type="RefSeq" id="WP_320001905.1">
    <property type="nucleotide sequence ID" value="NZ_CP138348.1"/>
</dbReference>
<protein>
    <submittedName>
        <fullName evidence="1">Uncharacterized protein</fullName>
    </submittedName>
</protein>
<reference evidence="1" key="1">
    <citation type="submission" date="2023-11" db="EMBL/GenBank/DDBJ databases">
        <title>Genome sequence of Cyanobacterium aponinum BCRC AL20115.</title>
        <authorList>
            <person name="Chang H.-Y."/>
            <person name="Lin K.-M."/>
            <person name="Hsueh H.-T."/>
            <person name="Chu H.-A."/>
            <person name="Kuo C.-H."/>
        </authorList>
    </citation>
    <scope>NUCLEOTIDE SEQUENCE</scope>
    <source>
        <strain evidence="1">AL20115</strain>
    </source>
</reference>
<sequence>MSDFDVFPRQGEIYLCRASKQSGDTKKRPVVVVSLRCQKSI</sequence>
<name>A0AAF0ZFJ9_9CHRO</name>
<dbReference type="EMBL" id="CP138348">
    <property type="protein sequence ID" value="WPF89458.1"/>
    <property type="molecule type" value="Genomic_DNA"/>
</dbReference>
<gene>
    <name evidence="1" type="ORF">SAY89_04080</name>
</gene>
<accession>A0AAF0ZFJ9</accession>
<proteinExistence type="predicted"/>
<organism evidence="1">
    <name type="scientific">Cyanobacterium aponinum AL20115</name>
    <dbReference type="NCBI Taxonomy" id="3090662"/>
    <lineage>
        <taxon>Bacteria</taxon>
        <taxon>Bacillati</taxon>
        <taxon>Cyanobacteriota</taxon>
        <taxon>Cyanophyceae</taxon>
        <taxon>Oscillatoriophycideae</taxon>
        <taxon>Chroococcales</taxon>
        <taxon>Geminocystaceae</taxon>
        <taxon>Cyanobacterium</taxon>
    </lineage>
</organism>
<dbReference type="AlphaFoldDB" id="A0AAF0ZFJ9"/>
<evidence type="ECO:0000313" key="1">
    <source>
        <dbReference type="EMBL" id="WPF89458.1"/>
    </source>
</evidence>